<dbReference type="RefSeq" id="XP_015518029.1">
    <property type="nucleotide sequence ID" value="XM_015662543.1"/>
</dbReference>
<feature type="region of interest" description="Disordered" evidence="5">
    <location>
        <begin position="278"/>
        <end position="308"/>
    </location>
</feature>
<dbReference type="GO" id="GO:0005794">
    <property type="term" value="C:Golgi apparatus"/>
    <property type="evidence" value="ECO:0007669"/>
    <property type="project" value="UniProtKB-SubCell"/>
</dbReference>
<keyword evidence="4" id="KW-0175">Coiled coil</keyword>
<comment type="subcellular location">
    <subcellularLocation>
        <location evidence="1">Golgi apparatus</location>
    </subcellularLocation>
</comment>
<sequence>MATAVPSRFAVLSMEDDDYKPKKSQKTTVKTANTKNKNDKSAATSKQQPKKDEKKKQSKGKKNKNNEDRQWEQWKQKDSMAVEETYEQELHQAILLSKLAYEAQVDTTGKAKEDSEQSKKNLNSKKPKKATMSLEEFNNLGATPASNTDPAPESGDCKPKESDVEFFDRIKKETISEITREKEKDILKSRQNQIDEDITSAQLRVEVEKRDELVAQLKDEVQTLKEELRQVKKRNKKLYEILSQGEMKDKASVLVEVAKLQDIRDELTNEVASLHALLEQERSKTRASSADPKTTKQTNKKRPASENA</sequence>
<protein>
    <submittedName>
        <fullName evidence="7 8">G kinase-anchoring protein 1</fullName>
    </submittedName>
</protein>
<organism evidence="6 7">
    <name type="scientific">Neodiprion lecontei</name>
    <name type="common">Redheaded pine sawfly</name>
    <dbReference type="NCBI Taxonomy" id="441921"/>
    <lineage>
        <taxon>Eukaryota</taxon>
        <taxon>Metazoa</taxon>
        <taxon>Ecdysozoa</taxon>
        <taxon>Arthropoda</taxon>
        <taxon>Hexapoda</taxon>
        <taxon>Insecta</taxon>
        <taxon>Pterygota</taxon>
        <taxon>Neoptera</taxon>
        <taxon>Endopterygota</taxon>
        <taxon>Hymenoptera</taxon>
        <taxon>Tenthredinoidea</taxon>
        <taxon>Diprionidae</taxon>
        <taxon>Diprioninae</taxon>
        <taxon>Neodiprion</taxon>
    </lineage>
</organism>
<keyword evidence="6" id="KW-1185">Reference proteome</keyword>
<evidence type="ECO:0000256" key="5">
    <source>
        <dbReference type="SAM" id="MobiDB-lite"/>
    </source>
</evidence>
<accession>A0A6J0BUG7</accession>
<name>A0A6J0BUG7_NEOLC</name>
<feature type="compositionally biased region" description="Polar residues" evidence="5">
    <location>
        <begin position="286"/>
        <end position="297"/>
    </location>
</feature>
<feature type="compositionally biased region" description="Basic and acidic residues" evidence="5">
    <location>
        <begin position="64"/>
        <end position="79"/>
    </location>
</feature>
<feature type="compositionally biased region" description="Low complexity" evidence="5">
    <location>
        <begin position="26"/>
        <end position="47"/>
    </location>
</feature>
<feature type="region of interest" description="Disordered" evidence="5">
    <location>
        <begin position="106"/>
        <end position="163"/>
    </location>
</feature>
<evidence type="ECO:0000256" key="1">
    <source>
        <dbReference type="ARBA" id="ARBA00004555"/>
    </source>
</evidence>
<dbReference type="InParanoid" id="A0A6J0BUG7"/>
<evidence type="ECO:0000256" key="3">
    <source>
        <dbReference type="ARBA" id="ARBA00023034"/>
    </source>
</evidence>
<keyword evidence="8" id="KW-0418">Kinase</keyword>
<proteinExistence type="inferred from homology"/>
<evidence type="ECO:0000256" key="2">
    <source>
        <dbReference type="ARBA" id="ARBA00006662"/>
    </source>
</evidence>
<dbReference type="Proteomes" id="UP000829291">
    <property type="component" value="Chromosome 6"/>
</dbReference>
<keyword evidence="8" id="KW-0808">Transferase</keyword>
<keyword evidence="3" id="KW-0333">Golgi apparatus</keyword>
<evidence type="ECO:0000313" key="8">
    <source>
        <dbReference type="RefSeq" id="XP_046599032.1"/>
    </source>
</evidence>
<dbReference type="GeneID" id="107222985"/>
<dbReference type="PANTHER" id="PTHR14899">
    <property type="entry name" value="G KINASE ANCHORING PROTEIN 1"/>
    <property type="match status" value="1"/>
</dbReference>
<feature type="compositionally biased region" description="Basic and acidic residues" evidence="5">
    <location>
        <begin position="109"/>
        <end position="119"/>
    </location>
</feature>
<feature type="region of interest" description="Disordered" evidence="5">
    <location>
        <begin position="1"/>
        <end position="79"/>
    </location>
</feature>
<evidence type="ECO:0000256" key="4">
    <source>
        <dbReference type="ARBA" id="ARBA00023054"/>
    </source>
</evidence>
<dbReference type="OrthoDB" id="5864420at2759"/>
<dbReference type="KEGG" id="nlo:107222985"/>
<feature type="compositionally biased region" description="Polar residues" evidence="5">
    <location>
        <begin position="140"/>
        <end position="149"/>
    </location>
</feature>
<dbReference type="RefSeq" id="XP_046599032.1">
    <property type="nucleotide sequence ID" value="XM_046743076.1"/>
</dbReference>
<dbReference type="GO" id="GO:0007165">
    <property type="term" value="P:signal transduction"/>
    <property type="evidence" value="ECO:0007669"/>
    <property type="project" value="InterPro"/>
</dbReference>
<dbReference type="GO" id="GO:0016301">
    <property type="term" value="F:kinase activity"/>
    <property type="evidence" value="ECO:0007669"/>
    <property type="project" value="UniProtKB-KW"/>
</dbReference>
<evidence type="ECO:0000313" key="7">
    <source>
        <dbReference type="RefSeq" id="XP_015518029.1"/>
    </source>
</evidence>
<dbReference type="PANTHER" id="PTHR14899:SF0">
    <property type="entry name" value="G KINASE-ANCHORING PROTEIN 1"/>
    <property type="match status" value="1"/>
</dbReference>
<dbReference type="InterPro" id="IPR026109">
    <property type="entry name" value="GKAP1"/>
</dbReference>
<gene>
    <name evidence="7 8" type="primary">LOC107222985</name>
</gene>
<dbReference type="AlphaFoldDB" id="A0A6J0BUG7"/>
<reference evidence="7" key="1">
    <citation type="submission" date="2025-04" db="UniProtKB">
        <authorList>
            <consortium name="RefSeq"/>
        </authorList>
    </citation>
    <scope>IDENTIFICATION</scope>
    <source>
        <tissue evidence="8">Thorax and Abdomen</tissue>
        <tissue evidence="7">Whole body</tissue>
    </source>
</reference>
<evidence type="ECO:0000313" key="6">
    <source>
        <dbReference type="Proteomes" id="UP000829291"/>
    </source>
</evidence>
<comment type="similarity">
    <text evidence="2">Belongs to the GKAP1 family.</text>
</comment>